<evidence type="ECO:0000313" key="3">
    <source>
        <dbReference type="EMBL" id="KYC34764.1"/>
    </source>
</evidence>
<accession>A0A139WQQ2</accession>
<organism evidence="3 4">
    <name type="scientific">Scytonema hofmannii PCC 7110</name>
    <dbReference type="NCBI Taxonomy" id="128403"/>
    <lineage>
        <taxon>Bacteria</taxon>
        <taxon>Bacillati</taxon>
        <taxon>Cyanobacteriota</taxon>
        <taxon>Cyanophyceae</taxon>
        <taxon>Nostocales</taxon>
        <taxon>Scytonemataceae</taxon>
        <taxon>Scytonema</taxon>
    </lineage>
</organism>
<evidence type="ECO:0000313" key="4">
    <source>
        <dbReference type="Proteomes" id="UP000076925"/>
    </source>
</evidence>
<evidence type="ECO:0000256" key="2">
    <source>
        <dbReference type="SAM" id="Phobius"/>
    </source>
</evidence>
<dbReference type="RefSeq" id="WP_017740933.1">
    <property type="nucleotide sequence ID" value="NZ_KQ976355.1"/>
</dbReference>
<dbReference type="EMBL" id="ANNX02000064">
    <property type="protein sequence ID" value="KYC34764.1"/>
    <property type="molecule type" value="Genomic_DNA"/>
</dbReference>
<name>A0A139WQQ2_9CYAN</name>
<feature type="region of interest" description="Disordered" evidence="1">
    <location>
        <begin position="255"/>
        <end position="283"/>
    </location>
</feature>
<protein>
    <submittedName>
        <fullName evidence="3">Uncharacterized protein</fullName>
    </submittedName>
</protein>
<keyword evidence="2" id="KW-0472">Membrane</keyword>
<keyword evidence="4" id="KW-1185">Reference proteome</keyword>
<reference evidence="3 4" key="1">
    <citation type="journal article" date="2013" name="Genome Biol. Evol.">
        <title>Genomes of Stigonematalean cyanobacteria (subsection V) and the evolution of oxygenic photosynthesis from prokaryotes to plastids.</title>
        <authorList>
            <person name="Dagan T."/>
            <person name="Roettger M."/>
            <person name="Stucken K."/>
            <person name="Landan G."/>
            <person name="Koch R."/>
            <person name="Major P."/>
            <person name="Gould S.B."/>
            <person name="Goremykin V.V."/>
            <person name="Rippka R."/>
            <person name="Tandeau de Marsac N."/>
            <person name="Gugger M."/>
            <person name="Lockhart P.J."/>
            <person name="Allen J.F."/>
            <person name="Brune I."/>
            <person name="Maus I."/>
            <person name="Puhler A."/>
            <person name="Martin W.F."/>
        </authorList>
    </citation>
    <scope>NUCLEOTIDE SEQUENCE [LARGE SCALE GENOMIC DNA]</scope>
    <source>
        <strain evidence="3 4">PCC 7110</strain>
    </source>
</reference>
<keyword evidence="2" id="KW-0812">Transmembrane</keyword>
<keyword evidence="2" id="KW-1133">Transmembrane helix</keyword>
<gene>
    <name evidence="3" type="ORF">WA1_49440</name>
</gene>
<dbReference type="STRING" id="128403.WA1_49440"/>
<proteinExistence type="predicted"/>
<dbReference type="Proteomes" id="UP000076925">
    <property type="component" value="Unassembled WGS sequence"/>
</dbReference>
<dbReference type="AlphaFoldDB" id="A0A139WQQ2"/>
<comment type="caution">
    <text evidence="3">The sequence shown here is derived from an EMBL/GenBank/DDBJ whole genome shotgun (WGS) entry which is preliminary data.</text>
</comment>
<feature type="compositionally biased region" description="Polar residues" evidence="1">
    <location>
        <begin position="262"/>
        <end position="283"/>
    </location>
</feature>
<sequence length="283" mass="31292">MQSPPARGDDDLENRLVRALPNKPVSLEAIRQRREQRKLIVLLLVCGIGVIGIALMFLVAAFTSRSNSENLGAVGLPDNPEVNQTRTAEVAARDAYLQGLTRFDRNLDIASGGGWLQQTTGNCASDLGFKIESQRNNPKSFLFRLDRNVGLAVHQEKYNKWLTLAANGESAEIHYTNSNGVRVKEIVKPSMFAGIAMLGLLCVDQATYLSQYPNYDLIAIYTDLTETQNQQRLAWASRVAAQNLADPAEKIRNIESWERSMTGKQSLQKRLGQPNSEDTSGGD</sequence>
<evidence type="ECO:0000256" key="1">
    <source>
        <dbReference type="SAM" id="MobiDB-lite"/>
    </source>
</evidence>
<feature type="transmembrane region" description="Helical" evidence="2">
    <location>
        <begin position="39"/>
        <end position="62"/>
    </location>
</feature>